<organism evidence="3 4">
    <name type="scientific">Marinicella litoralis</name>
    <dbReference type="NCBI Taxonomy" id="644220"/>
    <lineage>
        <taxon>Bacteria</taxon>
        <taxon>Pseudomonadati</taxon>
        <taxon>Pseudomonadota</taxon>
        <taxon>Gammaproteobacteria</taxon>
        <taxon>Lysobacterales</taxon>
        <taxon>Marinicellaceae</taxon>
        <taxon>Marinicella</taxon>
    </lineage>
</organism>
<dbReference type="InterPro" id="IPR000182">
    <property type="entry name" value="GNAT_dom"/>
</dbReference>
<evidence type="ECO:0000259" key="2">
    <source>
        <dbReference type="PROSITE" id="PS51186"/>
    </source>
</evidence>
<name>A0A4R6XL62_9GAMM</name>
<dbReference type="AlphaFoldDB" id="A0A4R6XL62"/>
<comment type="caution">
    <text evidence="3">The sequence shown here is derived from an EMBL/GenBank/DDBJ whole genome shotgun (WGS) entry which is preliminary data.</text>
</comment>
<dbReference type="Proteomes" id="UP000295724">
    <property type="component" value="Unassembled WGS sequence"/>
</dbReference>
<dbReference type="InterPro" id="IPR016181">
    <property type="entry name" value="Acyl_CoA_acyltransferase"/>
</dbReference>
<dbReference type="SUPFAM" id="SSF55729">
    <property type="entry name" value="Acyl-CoA N-acyltransferases (Nat)"/>
    <property type="match status" value="1"/>
</dbReference>
<keyword evidence="4" id="KW-1185">Reference proteome</keyword>
<dbReference type="CDD" id="cd04301">
    <property type="entry name" value="NAT_SF"/>
    <property type="match status" value="1"/>
</dbReference>
<accession>A0A4R6XL62</accession>
<reference evidence="3 4" key="1">
    <citation type="submission" date="2019-03" db="EMBL/GenBank/DDBJ databases">
        <title>Genomic Encyclopedia of Type Strains, Phase IV (KMG-IV): sequencing the most valuable type-strain genomes for metagenomic binning, comparative biology and taxonomic classification.</title>
        <authorList>
            <person name="Goeker M."/>
        </authorList>
    </citation>
    <scope>NUCLEOTIDE SEQUENCE [LARGE SCALE GENOMIC DNA]</scope>
    <source>
        <strain evidence="3 4">DSM 25488</strain>
    </source>
</reference>
<feature type="domain" description="N-acetyltransferase" evidence="2">
    <location>
        <begin position="3"/>
        <end position="162"/>
    </location>
</feature>
<dbReference type="GO" id="GO:0008080">
    <property type="term" value="F:N-acetyltransferase activity"/>
    <property type="evidence" value="ECO:0007669"/>
    <property type="project" value="InterPro"/>
</dbReference>
<dbReference type="OrthoDB" id="9799681at2"/>
<dbReference type="Pfam" id="PF00583">
    <property type="entry name" value="Acetyltransf_1"/>
    <property type="match status" value="1"/>
</dbReference>
<dbReference type="RefSeq" id="WP_099020034.1">
    <property type="nucleotide sequence ID" value="NZ_NIHB01000005.1"/>
</dbReference>
<dbReference type="Gene3D" id="3.40.630.30">
    <property type="match status" value="1"/>
</dbReference>
<evidence type="ECO:0000313" key="3">
    <source>
        <dbReference type="EMBL" id="TDR16778.1"/>
    </source>
</evidence>
<protein>
    <submittedName>
        <fullName evidence="3">Acetyltransferase (GNAT) family protein</fullName>
    </submittedName>
</protein>
<dbReference type="EMBL" id="SNZB01000007">
    <property type="protein sequence ID" value="TDR16778.1"/>
    <property type="molecule type" value="Genomic_DNA"/>
</dbReference>
<keyword evidence="1 3" id="KW-0808">Transferase</keyword>
<dbReference type="PROSITE" id="PS51186">
    <property type="entry name" value="GNAT"/>
    <property type="match status" value="1"/>
</dbReference>
<sequence length="165" mass="18829">MTIHYRTYRTSDQQQVVDLIIGIQSEEFGVAITVEDQPDLSDIPDFYQQGNGHFWVAIYEDRVVGTIALLDIGKQQLALRKMFVAAAFRGSASGVAQSLLKRSHQWAIEQGVTDIYLGTIDVYQAAMRFYEKNGYNKIKKSNLPQSFPLIAVDNVFYRKHLQYNC</sequence>
<dbReference type="PANTHER" id="PTHR13947">
    <property type="entry name" value="GNAT FAMILY N-ACETYLTRANSFERASE"/>
    <property type="match status" value="1"/>
</dbReference>
<dbReference type="PANTHER" id="PTHR13947:SF37">
    <property type="entry name" value="LD18367P"/>
    <property type="match status" value="1"/>
</dbReference>
<proteinExistence type="predicted"/>
<gene>
    <name evidence="3" type="ORF">C8D91_2684</name>
</gene>
<dbReference type="InterPro" id="IPR050769">
    <property type="entry name" value="NAT_camello-type"/>
</dbReference>
<evidence type="ECO:0000313" key="4">
    <source>
        <dbReference type="Proteomes" id="UP000295724"/>
    </source>
</evidence>
<evidence type="ECO:0000256" key="1">
    <source>
        <dbReference type="ARBA" id="ARBA00022679"/>
    </source>
</evidence>